<keyword evidence="10" id="KW-1185">Reference proteome</keyword>
<keyword evidence="6 8" id="KW-1133">Transmembrane helix</keyword>
<feature type="transmembrane region" description="Helical" evidence="8">
    <location>
        <begin position="20"/>
        <end position="39"/>
    </location>
</feature>
<feature type="transmembrane region" description="Helical" evidence="8">
    <location>
        <begin position="356"/>
        <end position="375"/>
    </location>
</feature>
<evidence type="ECO:0000256" key="2">
    <source>
        <dbReference type="ARBA" id="ARBA00006595"/>
    </source>
</evidence>
<dbReference type="PANTHER" id="PTHR20772">
    <property type="entry name" value="PROTEIN FMP42"/>
    <property type="match status" value="1"/>
</dbReference>
<feature type="transmembrane region" description="Helical" evidence="8">
    <location>
        <begin position="159"/>
        <end position="181"/>
    </location>
</feature>
<dbReference type="Gene3D" id="1.20.1250.20">
    <property type="entry name" value="MFS general substrate transporter like domains"/>
    <property type="match status" value="1"/>
</dbReference>
<dbReference type="GO" id="GO:0006865">
    <property type="term" value="P:amino acid transport"/>
    <property type="evidence" value="ECO:0007669"/>
    <property type="project" value="UniProtKB-KW"/>
</dbReference>
<sequence>MTFERSAYRLLPPDKGHPQAPTLLVLLVLVANLLFSGFISGWASTQLFLIDEDQYHDRCESTTRCAAQESQLSLIYGVAQFTTTLSSFPAGLFLDKAGPVATSLVAGVLSATGFALMAVSDSVTFDGFIEGYCLIGVGGTLTLLTSFQAGFVHLPWQTLVLAAANCLFDASAVMPSVLYALHTALGASRQTLLLIYAGLALAVYPLLALCWHLHRGNKEVNDEKRLLVPSWSTQLVSRSFGFLAVFASVHNLQSAIFFGTINRILAVDGDRSLVYTRAFGWVLPVGFLAVPLLHAVVRKYTVLGAMTSTSLLCIAYHVLLLLPSLELQAMTFVVFTTFRGFLYSTVAAFAADTFGVASLGSLLGALYSLCALLALSQVPIVVAANATPAGHNT</sequence>
<evidence type="ECO:0000313" key="9">
    <source>
        <dbReference type="EMBL" id="KDO24626.1"/>
    </source>
</evidence>
<feature type="transmembrane region" description="Helical" evidence="8">
    <location>
        <begin position="131"/>
        <end position="153"/>
    </location>
</feature>
<feature type="transmembrane region" description="Helical" evidence="8">
    <location>
        <begin position="240"/>
        <end position="266"/>
    </location>
</feature>
<dbReference type="InterPro" id="IPR052599">
    <property type="entry name" value="SLC43A_AATransporter"/>
</dbReference>
<name>A0A067CDL0_SAPPC</name>
<evidence type="ECO:0000256" key="3">
    <source>
        <dbReference type="ARBA" id="ARBA00022448"/>
    </source>
</evidence>
<dbReference type="SUPFAM" id="SSF103473">
    <property type="entry name" value="MFS general substrate transporter"/>
    <property type="match status" value="1"/>
</dbReference>
<dbReference type="EMBL" id="KK583240">
    <property type="protein sequence ID" value="KDO24626.1"/>
    <property type="molecule type" value="Genomic_DNA"/>
</dbReference>
<evidence type="ECO:0000256" key="4">
    <source>
        <dbReference type="ARBA" id="ARBA00022692"/>
    </source>
</evidence>
<dbReference type="STRING" id="695850.A0A067CDL0"/>
<feature type="transmembrane region" description="Helical" evidence="8">
    <location>
        <begin position="278"/>
        <end position="297"/>
    </location>
</feature>
<evidence type="ECO:0008006" key="11">
    <source>
        <dbReference type="Google" id="ProtNLM"/>
    </source>
</evidence>
<dbReference type="GeneID" id="24132281"/>
<organism evidence="9 10">
    <name type="scientific">Saprolegnia parasitica (strain CBS 223.65)</name>
    <dbReference type="NCBI Taxonomy" id="695850"/>
    <lineage>
        <taxon>Eukaryota</taxon>
        <taxon>Sar</taxon>
        <taxon>Stramenopiles</taxon>
        <taxon>Oomycota</taxon>
        <taxon>Saprolegniomycetes</taxon>
        <taxon>Saprolegniales</taxon>
        <taxon>Saprolegniaceae</taxon>
        <taxon>Saprolegnia</taxon>
    </lineage>
</organism>
<dbReference type="InterPro" id="IPR036259">
    <property type="entry name" value="MFS_trans_sf"/>
</dbReference>
<comment type="similarity">
    <text evidence="2">Belongs to the SLC43A transporter (TC 2.A.1.44) family.</text>
</comment>
<keyword evidence="3" id="KW-0813">Transport</keyword>
<dbReference type="AlphaFoldDB" id="A0A067CDL0"/>
<evidence type="ECO:0000313" key="10">
    <source>
        <dbReference type="Proteomes" id="UP000030745"/>
    </source>
</evidence>
<gene>
    <name evidence="9" type="ORF">SPRG_10158</name>
</gene>
<dbReference type="VEuPathDB" id="FungiDB:SPRG_10158"/>
<feature type="transmembrane region" description="Helical" evidence="8">
    <location>
        <begin position="193"/>
        <end position="214"/>
    </location>
</feature>
<dbReference type="KEGG" id="spar:SPRG_10158"/>
<evidence type="ECO:0000256" key="6">
    <source>
        <dbReference type="ARBA" id="ARBA00022989"/>
    </source>
</evidence>
<feature type="transmembrane region" description="Helical" evidence="8">
    <location>
        <begin position="303"/>
        <end position="322"/>
    </location>
</feature>
<dbReference type="RefSeq" id="XP_012204694.1">
    <property type="nucleotide sequence ID" value="XM_012349304.1"/>
</dbReference>
<dbReference type="OrthoDB" id="330047at2759"/>
<feature type="transmembrane region" description="Helical" evidence="8">
    <location>
        <begin position="100"/>
        <end position="119"/>
    </location>
</feature>
<evidence type="ECO:0000256" key="1">
    <source>
        <dbReference type="ARBA" id="ARBA00004141"/>
    </source>
</evidence>
<evidence type="ECO:0000256" key="8">
    <source>
        <dbReference type="SAM" id="Phobius"/>
    </source>
</evidence>
<keyword evidence="4 8" id="KW-0812">Transmembrane</keyword>
<keyword evidence="7 8" id="KW-0472">Membrane</keyword>
<reference evidence="9 10" key="1">
    <citation type="journal article" date="2013" name="PLoS Genet.">
        <title>Distinctive expansion of potential virulence genes in the genome of the oomycete fish pathogen Saprolegnia parasitica.</title>
        <authorList>
            <person name="Jiang R.H."/>
            <person name="de Bruijn I."/>
            <person name="Haas B.J."/>
            <person name="Belmonte R."/>
            <person name="Lobach L."/>
            <person name="Christie J."/>
            <person name="van den Ackerveken G."/>
            <person name="Bottin A."/>
            <person name="Bulone V."/>
            <person name="Diaz-Moreno S.M."/>
            <person name="Dumas B."/>
            <person name="Fan L."/>
            <person name="Gaulin E."/>
            <person name="Govers F."/>
            <person name="Grenville-Briggs L.J."/>
            <person name="Horner N.R."/>
            <person name="Levin J.Z."/>
            <person name="Mammella M."/>
            <person name="Meijer H.J."/>
            <person name="Morris P."/>
            <person name="Nusbaum C."/>
            <person name="Oome S."/>
            <person name="Phillips A.J."/>
            <person name="van Rooyen D."/>
            <person name="Rzeszutek E."/>
            <person name="Saraiva M."/>
            <person name="Secombes C.J."/>
            <person name="Seidl M.F."/>
            <person name="Snel B."/>
            <person name="Stassen J.H."/>
            <person name="Sykes S."/>
            <person name="Tripathy S."/>
            <person name="van den Berg H."/>
            <person name="Vega-Arreguin J.C."/>
            <person name="Wawra S."/>
            <person name="Young S.K."/>
            <person name="Zeng Q."/>
            <person name="Dieguez-Uribeondo J."/>
            <person name="Russ C."/>
            <person name="Tyler B.M."/>
            <person name="van West P."/>
        </authorList>
    </citation>
    <scope>NUCLEOTIDE SEQUENCE [LARGE SCALE GENOMIC DNA]</scope>
    <source>
        <strain evidence="9 10">CBS 223.65</strain>
    </source>
</reference>
<feature type="transmembrane region" description="Helical" evidence="8">
    <location>
        <begin position="74"/>
        <end position="94"/>
    </location>
</feature>
<evidence type="ECO:0000256" key="5">
    <source>
        <dbReference type="ARBA" id="ARBA00022970"/>
    </source>
</evidence>
<proteinExistence type="inferred from homology"/>
<accession>A0A067CDL0</accession>
<comment type="subcellular location">
    <subcellularLocation>
        <location evidence="1">Membrane</location>
        <topology evidence="1">Multi-pass membrane protein</topology>
    </subcellularLocation>
</comment>
<evidence type="ECO:0000256" key="7">
    <source>
        <dbReference type="ARBA" id="ARBA00023136"/>
    </source>
</evidence>
<protein>
    <recommendedName>
        <fullName evidence="11">Major facilitator superfamily (MFS) profile domain-containing protein</fullName>
    </recommendedName>
</protein>
<keyword evidence="5" id="KW-0029">Amino-acid transport</keyword>
<dbReference type="Proteomes" id="UP000030745">
    <property type="component" value="Unassembled WGS sequence"/>
</dbReference>
<feature type="transmembrane region" description="Helical" evidence="8">
    <location>
        <begin position="329"/>
        <end position="350"/>
    </location>
</feature>
<dbReference type="PANTHER" id="PTHR20772:SF2">
    <property type="entry name" value="PROTEIN FMP42"/>
    <property type="match status" value="1"/>
</dbReference>
<dbReference type="GO" id="GO:0016020">
    <property type="term" value="C:membrane"/>
    <property type="evidence" value="ECO:0007669"/>
    <property type="project" value="UniProtKB-SubCell"/>
</dbReference>
<dbReference type="OMA" id="YHDRCES"/>